<dbReference type="InterPro" id="IPR050109">
    <property type="entry name" value="HTH-type_TetR-like_transc_reg"/>
</dbReference>
<keyword evidence="1" id="KW-0805">Transcription regulation</keyword>
<gene>
    <name evidence="6" type="ORF">RMCT_2458</name>
</gene>
<feature type="domain" description="HTH tetR-type" evidence="5">
    <location>
        <begin position="4"/>
        <end position="64"/>
    </location>
</feature>
<dbReference type="OrthoDB" id="4709966at2"/>
<dbReference type="InterPro" id="IPR009057">
    <property type="entry name" value="Homeodomain-like_sf"/>
</dbReference>
<dbReference type="PROSITE" id="PS50977">
    <property type="entry name" value="HTH_TETR_2"/>
    <property type="match status" value="1"/>
</dbReference>
<dbReference type="SUPFAM" id="SSF48498">
    <property type="entry name" value="Tetracyclin repressor-like, C-terminal domain"/>
    <property type="match status" value="1"/>
</dbReference>
<dbReference type="Proteomes" id="UP000069654">
    <property type="component" value="Unassembled WGS sequence"/>
</dbReference>
<proteinExistence type="predicted"/>
<dbReference type="GO" id="GO:0003700">
    <property type="term" value="F:DNA-binding transcription factor activity"/>
    <property type="evidence" value="ECO:0007669"/>
    <property type="project" value="TreeGrafter"/>
</dbReference>
<keyword evidence="2 4" id="KW-0238">DNA-binding</keyword>
<organism evidence="6 7">
    <name type="scientific">Mycolicibacterium thermoresistibile</name>
    <name type="common">Mycobacterium thermoresistibile</name>
    <dbReference type="NCBI Taxonomy" id="1797"/>
    <lineage>
        <taxon>Bacteria</taxon>
        <taxon>Bacillati</taxon>
        <taxon>Actinomycetota</taxon>
        <taxon>Actinomycetes</taxon>
        <taxon>Mycobacteriales</taxon>
        <taxon>Mycobacteriaceae</taxon>
        <taxon>Mycolicibacterium</taxon>
    </lineage>
</organism>
<feature type="DNA-binding region" description="H-T-H motif" evidence="4">
    <location>
        <begin position="27"/>
        <end position="46"/>
    </location>
</feature>
<dbReference type="Pfam" id="PF13305">
    <property type="entry name" value="TetR_C_33"/>
    <property type="match status" value="1"/>
</dbReference>
<keyword evidence="3" id="KW-0804">Transcription</keyword>
<dbReference type="RefSeq" id="WP_003926386.1">
    <property type="nucleotide sequence ID" value="NZ_BCTB01000018.1"/>
</dbReference>
<reference evidence="6 7" key="1">
    <citation type="journal article" date="2016" name="Genome Announc.">
        <title>Draft Genome Sequences of Five Rapidly Growing Mycobacterium Species, M. thermoresistibile, M. fortuitum subsp. acetamidolyticum, M. canariasense, M. brisbanense, and M. novocastrense.</title>
        <authorList>
            <person name="Katahira K."/>
            <person name="Ogura Y."/>
            <person name="Gotoh Y."/>
            <person name="Hayashi T."/>
        </authorList>
    </citation>
    <scope>NUCLEOTIDE SEQUENCE [LARGE SCALE GENOMIC DNA]</scope>
    <source>
        <strain evidence="6 7">JCM6362</strain>
    </source>
</reference>
<evidence type="ECO:0000256" key="1">
    <source>
        <dbReference type="ARBA" id="ARBA00023015"/>
    </source>
</evidence>
<dbReference type="AlphaFoldDB" id="A0A117IMM3"/>
<evidence type="ECO:0000256" key="4">
    <source>
        <dbReference type="PROSITE-ProRule" id="PRU00335"/>
    </source>
</evidence>
<dbReference type="InterPro" id="IPR025996">
    <property type="entry name" value="MT1864/Rv1816-like_C"/>
</dbReference>
<accession>A0A117IMM3</accession>
<dbReference type="OMA" id="TAPYHHF"/>
<evidence type="ECO:0000313" key="6">
    <source>
        <dbReference type="EMBL" id="GAT15488.1"/>
    </source>
</evidence>
<evidence type="ECO:0000313" key="7">
    <source>
        <dbReference type="Proteomes" id="UP000069654"/>
    </source>
</evidence>
<dbReference type="PANTHER" id="PTHR30055">
    <property type="entry name" value="HTH-TYPE TRANSCRIPTIONAL REGULATOR RUTR"/>
    <property type="match status" value="1"/>
</dbReference>
<dbReference type="STRING" id="1797.RMCT_2458"/>
<dbReference type="PANTHER" id="PTHR30055:SF209">
    <property type="entry name" value="POSSIBLE TRANSCRIPTIONAL REGULATORY PROTEIN (PROBABLY TETR-FAMILY)"/>
    <property type="match status" value="1"/>
</dbReference>
<evidence type="ECO:0000259" key="5">
    <source>
        <dbReference type="PROSITE" id="PS50977"/>
    </source>
</evidence>
<reference evidence="7" key="2">
    <citation type="submission" date="2016-02" db="EMBL/GenBank/DDBJ databases">
        <title>Draft genome sequence of five rapidly growing Mycobacterium species.</title>
        <authorList>
            <person name="Katahira K."/>
            <person name="Gotou Y."/>
            <person name="Iida K."/>
            <person name="Ogura Y."/>
            <person name="Hayashi T."/>
        </authorList>
    </citation>
    <scope>NUCLEOTIDE SEQUENCE [LARGE SCALE GENOMIC DNA]</scope>
    <source>
        <strain evidence="7">JCM6362</strain>
    </source>
</reference>
<evidence type="ECO:0000256" key="2">
    <source>
        <dbReference type="ARBA" id="ARBA00023125"/>
    </source>
</evidence>
<dbReference type="InterPro" id="IPR036271">
    <property type="entry name" value="Tet_transcr_reg_TetR-rel_C_sf"/>
</dbReference>
<protein>
    <submittedName>
        <fullName evidence="6">TetR family transcriptional regulator</fullName>
    </submittedName>
</protein>
<dbReference type="EMBL" id="BCTB01000018">
    <property type="protein sequence ID" value="GAT15488.1"/>
    <property type="molecule type" value="Genomic_DNA"/>
</dbReference>
<dbReference type="GO" id="GO:0000976">
    <property type="term" value="F:transcription cis-regulatory region binding"/>
    <property type="evidence" value="ECO:0007669"/>
    <property type="project" value="TreeGrafter"/>
</dbReference>
<name>A0A117IMM3_MYCTH</name>
<dbReference type="SUPFAM" id="SSF46689">
    <property type="entry name" value="Homeodomain-like"/>
    <property type="match status" value="1"/>
</dbReference>
<dbReference type="Gene3D" id="1.10.357.10">
    <property type="entry name" value="Tetracycline Repressor, domain 2"/>
    <property type="match status" value="1"/>
</dbReference>
<sequence>MTADDIREKLVDAGVRLLERDGVQALSARNLAAEAGTSTMAVYTRFGGMPGVLEAVAGEIFARFADALTQIPQTGDPVADFLLMGAAYREYALTHPQRYLLMFGTATPASIAGSRADLTATGEVSDRTEWAASFEALRTMVRRMIAAGRIRDDGEAAIAGRLWSLIHGEVMLELAGFFGAEGHGLTKILTPMTVDMLVGLGDDRARVEASLTTAAEAHGR</sequence>
<dbReference type="Pfam" id="PF00440">
    <property type="entry name" value="TetR_N"/>
    <property type="match status" value="1"/>
</dbReference>
<comment type="caution">
    <text evidence="6">The sequence shown here is derived from an EMBL/GenBank/DDBJ whole genome shotgun (WGS) entry which is preliminary data.</text>
</comment>
<dbReference type="InterPro" id="IPR001647">
    <property type="entry name" value="HTH_TetR"/>
</dbReference>
<evidence type="ECO:0000256" key="3">
    <source>
        <dbReference type="ARBA" id="ARBA00023163"/>
    </source>
</evidence>